<sequence length="282" mass="31083">MEPAANAGTGHGRPAPFSAYTTPKLWNDPHISSQMLALHLAADETAASRPHRFIEASTSWIAAEFGLGRASRVLDLGCGPGLYANQLASRGTQVVGIDVSARSVRHARLTAQRDALPAEFREGNYLVDELGGGYDLACLIYEDYCALSPSQRTGLMVRVRKALNQGGAVLFDVTAARRFDAFRDGSVTERNLMGGFWSDRPYIGTCETWTYPELRLALERYTIRTDAGLTRQYWNWTHCLTRDDVLKELQSVPFDEIRFFGDLAGAEYDSSATTFAATAVRS</sequence>
<dbReference type="PANTHER" id="PTHR43464:SF19">
    <property type="entry name" value="UBIQUINONE BIOSYNTHESIS O-METHYLTRANSFERASE, MITOCHONDRIAL"/>
    <property type="match status" value="1"/>
</dbReference>
<keyword evidence="3" id="KW-0949">S-adenosyl-L-methionine</keyword>
<evidence type="ECO:0000256" key="2">
    <source>
        <dbReference type="ARBA" id="ARBA00022679"/>
    </source>
</evidence>
<evidence type="ECO:0000313" key="6">
    <source>
        <dbReference type="Proteomes" id="UP000682202"/>
    </source>
</evidence>
<name>A0A975PYQ8_9MYCO</name>
<keyword evidence="6" id="KW-1185">Reference proteome</keyword>
<dbReference type="Proteomes" id="UP000682202">
    <property type="component" value="Chromosome"/>
</dbReference>
<evidence type="ECO:0000259" key="4">
    <source>
        <dbReference type="Pfam" id="PF13649"/>
    </source>
</evidence>
<accession>A0A975PYQ8</accession>
<organism evidence="5 6">
    <name type="scientific">Mycobacterium spongiae</name>
    <dbReference type="NCBI Taxonomy" id="886343"/>
    <lineage>
        <taxon>Bacteria</taxon>
        <taxon>Bacillati</taxon>
        <taxon>Actinomycetota</taxon>
        <taxon>Actinomycetes</taxon>
        <taxon>Mycobacteriales</taxon>
        <taxon>Mycobacteriaceae</taxon>
        <taxon>Mycobacterium</taxon>
    </lineage>
</organism>
<reference evidence="5" key="1">
    <citation type="submission" date="2019-12" db="EMBL/GenBank/DDBJ databases">
        <title>Mycobacterium spongiae sp. nov.</title>
        <authorList>
            <person name="Stinear T."/>
        </authorList>
    </citation>
    <scope>NUCLEOTIDE SEQUENCE</scope>
    <source>
        <strain evidence="5">FSD4b-SM</strain>
    </source>
</reference>
<dbReference type="EMBL" id="CP046600">
    <property type="protein sequence ID" value="QUR69505.1"/>
    <property type="molecule type" value="Genomic_DNA"/>
</dbReference>
<keyword evidence="2" id="KW-0808">Transferase</keyword>
<gene>
    <name evidence="5" type="ORF">F6B93_00835</name>
</gene>
<evidence type="ECO:0000256" key="3">
    <source>
        <dbReference type="ARBA" id="ARBA00022691"/>
    </source>
</evidence>
<dbReference type="AlphaFoldDB" id="A0A975PYQ8"/>
<dbReference type="GO" id="GO:0032259">
    <property type="term" value="P:methylation"/>
    <property type="evidence" value="ECO:0007669"/>
    <property type="project" value="UniProtKB-KW"/>
</dbReference>
<dbReference type="PANTHER" id="PTHR43464">
    <property type="entry name" value="METHYLTRANSFERASE"/>
    <property type="match status" value="1"/>
</dbReference>
<dbReference type="InterPro" id="IPR029063">
    <property type="entry name" value="SAM-dependent_MTases_sf"/>
</dbReference>
<feature type="domain" description="Methyltransferase" evidence="4">
    <location>
        <begin position="73"/>
        <end position="167"/>
    </location>
</feature>
<evidence type="ECO:0000256" key="1">
    <source>
        <dbReference type="ARBA" id="ARBA00022603"/>
    </source>
</evidence>
<dbReference type="InterPro" id="IPR041698">
    <property type="entry name" value="Methyltransf_25"/>
</dbReference>
<dbReference type="Pfam" id="PF13649">
    <property type="entry name" value="Methyltransf_25"/>
    <property type="match status" value="1"/>
</dbReference>
<proteinExistence type="predicted"/>
<evidence type="ECO:0000313" key="5">
    <source>
        <dbReference type="EMBL" id="QUR69505.1"/>
    </source>
</evidence>
<protein>
    <submittedName>
        <fullName evidence="5">Methyltransferase domain-containing protein</fullName>
    </submittedName>
</protein>
<dbReference type="GO" id="GO:0008168">
    <property type="term" value="F:methyltransferase activity"/>
    <property type="evidence" value="ECO:0007669"/>
    <property type="project" value="UniProtKB-KW"/>
</dbReference>
<dbReference type="Gene3D" id="3.40.50.150">
    <property type="entry name" value="Vaccinia Virus protein VP39"/>
    <property type="match status" value="1"/>
</dbReference>
<dbReference type="CDD" id="cd02440">
    <property type="entry name" value="AdoMet_MTases"/>
    <property type="match status" value="1"/>
</dbReference>
<dbReference type="SUPFAM" id="SSF53335">
    <property type="entry name" value="S-adenosyl-L-methionine-dependent methyltransferases"/>
    <property type="match status" value="1"/>
</dbReference>
<dbReference type="KEGG" id="mspg:F6B93_00835"/>
<keyword evidence="1 5" id="KW-0489">Methyltransferase</keyword>